<gene>
    <name evidence="1" type="ORF">BCV69DRAFT_299077</name>
</gene>
<dbReference type="Proteomes" id="UP000245942">
    <property type="component" value="Unassembled WGS sequence"/>
</dbReference>
<dbReference type="AlphaFoldDB" id="A0A316UC63"/>
<proteinExistence type="predicted"/>
<reference evidence="1 2" key="1">
    <citation type="journal article" date="2018" name="Mol. Biol. Evol.">
        <title>Broad Genomic Sampling Reveals a Smut Pathogenic Ancestry of the Fungal Clade Ustilaginomycotina.</title>
        <authorList>
            <person name="Kijpornyongpan T."/>
            <person name="Mondo S.J."/>
            <person name="Barry K."/>
            <person name="Sandor L."/>
            <person name="Lee J."/>
            <person name="Lipzen A."/>
            <person name="Pangilinan J."/>
            <person name="LaButti K."/>
            <person name="Hainaut M."/>
            <person name="Henrissat B."/>
            <person name="Grigoriev I.V."/>
            <person name="Spatafora J.W."/>
            <person name="Aime M.C."/>
        </authorList>
    </citation>
    <scope>NUCLEOTIDE SEQUENCE [LARGE SCALE GENOMIC DNA]</scope>
    <source>
        <strain evidence="1 2">MCA 4718</strain>
    </source>
</reference>
<name>A0A316UC63_9BASI</name>
<dbReference type="GeneID" id="37016030"/>
<dbReference type="RefSeq" id="XP_025347755.1">
    <property type="nucleotide sequence ID" value="XM_025494296.1"/>
</dbReference>
<evidence type="ECO:0000313" key="1">
    <source>
        <dbReference type="EMBL" id="PWN20595.1"/>
    </source>
</evidence>
<dbReference type="EMBL" id="KZ819327">
    <property type="protein sequence ID" value="PWN20595.1"/>
    <property type="molecule type" value="Genomic_DNA"/>
</dbReference>
<organism evidence="1 2">
    <name type="scientific">Pseudomicrostroma glucosiphilum</name>
    <dbReference type="NCBI Taxonomy" id="1684307"/>
    <lineage>
        <taxon>Eukaryota</taxon>
        <taxon>Fungi</taxon>
        <taxon>Dikarya</taxon>
        <taxon>Basidiomycota</taxon>
        <taxon>Ustilaginomycotina</taxon>
        <taxon>Exobasidiomycetes</taxon>
        <taxon>Microstromatales</taxon>
        <taxon>Microstromatales incertae sedis</taxon>
        <taxon>Pseudomicrostroma</taxon>
    </lineage>
</organism>
<sequence>MAKGDTLKYLVLHSAKVHELLVERDGLQERPAALKVSSDNDYLTTRKLTQLAGTLHLAKRCILDCHASREDELAADELLRRTQATSVEVRLESCIAEVRHRHLQLHCAVHSLQHLPASITHANSPDHELWEQEEKWRRQGQALEQGRQDIIASPAEERKEQIAELMQISNDTLDKLPLPADFERGVSEPATVEAWCDWFRGLLPGQHARQVAAGSRVSKGADYAAARPQRVIAPREAARIVAEGRFRRSLTPFGARVFVASTAQTSGCRRGVSWFLCSKCQATALLKVRTASFLHICKNDEEIINPDHHCFDKRYVESPWQVDWLVRGGWVEDDEWPVGEDEFLEGWEDGSRLHTWTPFSPGVVQILRAEGIGL</sequence>
<keyword evidence="2" id="KW-1185">Reference proteome</keyword>
<accession>A0A316UC63</accession>
<protein>
    <submittedName>
        <fullName evidence="1">Uncharacterized protein</fullName>
    </submittedName>
</protein>
<evidence type="ECO:0000313" key="2">
    <source>
        <dbReference type="Proteomes" id="UP000245942"/>
    </source>
</evidence>